<reference evidence="1 2" key="1">
    <citation type="submission" date="2012-12" db="EMBL/GenBank/DDBJ databases">
        <title>Genome assembly of Fulvivirga imtechensis AK7.</title>
        <authorList>
            <person name="Nupur N."/>
            <person name="Khatri I."/>
            <person name="Kumar R."/>
            <person name="Subramanian S."/>
            <person name="Pinnaka A."/>
        </authorList>
    </citation>
    <scope>NUCLEOTIDE SEQUENCE [LARGE SCALE GENOMIC DNA]</scope>
    <source>
        <strain evidence="1 2">AK7</strain>
    </source>
</reference>
<accession>L8JYI7</accession>
<gene>
    <name evidence="1" type="ORF">C900_04739</name>
</gene>
<dbReference type="EMBL" id="AMZN01000007">
    <property type="protein sequence ID" value="ELR73228.1"/>
    <property type="molecule type" value="Genomic_DNA"/>
</dbReference>
<comment type="caution">
    <text evidence="1">The sequence shown here is derived from an EMBL/GenBank/DDBJ whole genome shotgun (WGS) entry which is preliminary data.</text>
</comment>
<dbReference type="eggNOG" id="ENOG5033MHN">
    <property type="taxonomic scope" value="Bacteria"/>
</dbReference>
<sequence>MGGSYELDSGEYHPLALLWKFEGDTLHLREKDNKWSKQSFRITPDSLFLKDQAFPEQFFSITNDHLQWNPIYPRHFHRLGKTKNVTLNEVNALLTKSNWLSNTEELYFSTDSFFLELPKGGTSYYKYCYKTYAVDDYIFLYKYGNHSSCRDNFQFIEQVISITSKELRVLRWEEGDFREVVYNSLPRQAFNRPSDFQLCNKYLYINYPPHRYYYKGTVYNGGLYHINKIVSASYRAPENSAESGLIRMRFIVNCEGKAGKFEMLELDNDYKKKEFDPAISSQIFEITERLQDWKPGRDEHGQPIDTYRLLTFRINNGKIIDIFP</sequence>
<dbReference type="Proteomes" id="UP000011135">
    <property type="component" value="Unassembled WGS sequence"/>
</dbReference>
<evidence type="ECO:0000313" key="2">
    <source>
        <dbReference type="Proteomes" id="UP000011135"/>
    </source>
</evidence>
<proteinExistence type="predicted"/>
<dbReference type="AlphaFoldDB" id="L8JYI7"/>
<protein>
    <submittedName>
        <fullName evidence="1">Uncharacterized protein</fullName>
    </submittedName>
</protein>
<dbReference type="STRING" id="1237149.C900_04739"/>
<keyword evidence="2" id="KW-1185">Reference proteome</keyword>
<evidence type="ECO:0000313" key="1">
    <source>
        <dbReference type="EMBL" id="ELR73228.1"/>
    </source>
</evidence>
<organism evidence="1 2">
    <name type="scientific">Fulvivirga imtechensis AK7</name>
    <dbReference type="NCBI Taxonomy" id="1237149"/>
    <lineage>
        <taxon>Bacteria</taxon>
        <taxon>Pseudomonadati</taxon>
        <taxon>Bacteroidota</taxon>
        <taxon>Cytophagia</taxon>
        <taxon>Cytophagales</taxon>
        <taxon>Fulvivirgaceae</taxon>
        <taxon>Fulvivirga</taxon>
    </lineage>
</organism>
<name>L8JYI7_9BACT</name>